<evidence type="ECO:0000313" key="6">
    <source>
        <dbReference type="EMBL" id="CAF9927131.1"/>
    </source>
</evidence>
<feature type="coiled-coil region" evidence="3">
    <location>
        <begin position="18"/>
        <end position="45"/>
    </location>
</feature>
<gene>
    <name evidence="6" type="ORF">GOMPHAMPRED_004323</name>
</gene>
<reference evidence="6" key="1">
    <citation type="submission" date="2021-03" db="EMBL/GenBank/DDBJ databases">
        <authorList>
            <person name="Tagirdzhanova G."/>
        </authorList>
    </citation>
    <scope>NUCLEOTIDE SEQUENCE</scope>
</reference>
<keyword evidence="2" id="KW-0539">Nucleus</keyword>
<feature type="domain" description="INO80 complex subunit F" evidence="5">
    <location>
        <begin position="21"/>
        <end position="67"/>
    </location>
</feature>
<evidence type="ECO:0000313" key="7">
    <source>
        <dbReference type="Proteomes" id="UP000664169"/>
    </source>
</evidence>
<evidence type="ECO:0000259" key="5">
    <source>
        <dbReference type="Pfam" id="PF24245"/>
    </source>
</evidence>
<comment type="caution">
    <text evidence="6">The sequence shown here is derived from an EMBL/GenBank/DDBJ whole genome shotgun (WGS) entry which is preliminary data.</text>
</comment>
<feature type="compositionally biased region" description="Acidic residues" evidence="4">
    <location>
        <begin position="260"/>
        <end position="270"/>
    </location>
</feature>
<dbReference type="OrthoDB" id="10070927at2759"/>
<feature type="compositionally biased region" description="Low complexity" evidence="4">
    <location>
        <begin position="271"/>
        <end position="281"/>
    </location>
</feature>
<feature type="region of interest" description="Disordered" evidence="4">
    <location>
        <begin position="73"/>
        <end position="132"/>
    </location>
</feature>
<evidence type="ECO:0000256" key="2">
    <source>
        <dbReference type="ARBA" id="ARBA00023242"/>
    </source>
</evidence>
<evidence type="ECO:0000256" key="4">
    <source>
        <dbReference type="SAM" id="MobiDB-lite"/>
    </source>
</evidence>
<dbReference type="Pfam" id="PF24245">
    <property type="entry name" value="INO80F"/>
    <property type="match status" value="1"/>
</dbReference>
<dbReference type="EMBL" id="CAJPDQ010000026">
    <property type="protein sequence ID" value="CAF9927131.1"/>
    <property type="molecule type" value="Genomic_DNA"/>
</dbReference>
<dbReference type="GO" id="GO:0005634">
    <property type="term" value="C:nucleus"/>
    <property type="evidence" value="ECO:0007669"/>
    <property type="project" value="UniProtKB-SubCell"/>
</dbReference>
<dbReference type="InterPro" id="IPR056513">
    <property type="entry name" value="INO80F"/>
</dbReference>
<keyword evidence="7" id="KW-1185">Reference proteome</keyword>
<feature type="compositionally biased region" description="Basic and acidic residues" evidence="4">
    <location>
        <begin position="232"/>
        <end position="244"/>
    </location>
</feature>
<feature type="region of interest" description="Disordered" evidence="4">
    <location>
        <begin position="230"/>
        <end position="281"/>
    </location>
</feature>
<comment type="subcellular location">
    <subcellularLocation>
        <location evidence="1">Nucleus</location>
    </subcellularLocation>
</comment>
<proteinExistence type="predicted"/>
<organism evidence="6 7">
    <name type="scientific">Gomphillus americanus</name>
    <dbReference type="NCBI Taxonomy" id="1940652"/>
    <lineage>
        <taxon>Eukaryota</taxon>
        <taxon>Fungi</taxon>
        <taxon>Dikarya</taxon>
        <taxon>Ascomycota</taxon>
        <taxon>Pezizomycotina</taxon>
        <taxon>Lecanoromycetes</taxon>
        <taxon>OSLEUM clade</taxon>
        <taxon>Ostropomycetidae</taxon>
        <taxon>Ostropales</taxon>
        <taxon>Graphidaceae</taxon>
        <taxon>Gomphilloideae</taxon>
        <taxon>Gomphillus</taxon>
    </lineage>
</organism>
<protein>
    <recommendedName>
        <fullName evidence="5">INO80 complex subunit F domain-containing protein</fullName>
    </recommendedName>
</protein>
<feature type="compositionally biased region" description="Polar residues" evidence="4">
    <location>
        <begin position="247"/>
        <end position="256"/>
    </location>
</feature>
<dbReference type="AlphaFoldDB" id="A0A8H3FJK3"/>
<dbReference type="Proteomes" id="UP000664169">
    <property type="component" value="Unassembled WGS sequence"/>
</dbReference>
<evidence type="ECO:0000256" key="3">
    <source>
        <dbReference type="SAM" id="Coils"/>
    </source>
</evidence>
<name>A0A8H3FJK3_9LECA</name>
<keyword evidence="3" id="KW-0175">Coiled coil</keyword>
<accession>A0A8H3FJK3</accession>
<sequence>MSSNLTNILATSLPPSSEEAYRKKCAELRRRMLEVEENNDATRLRRARLLRGIRKMRIERAILLDSLSKRMRKNGAGGTAFDEDSEDSTESPPTPDERPLRIKKPHRRLPDMSSPIIPPAMPMESAQPQPLSLSTPFSRPGAQNDPFATISQFPPAELRPPASLMDSVPNIGAPRSAFDLFSEHLSRAVIPRYSAKIEDGVNVEFLVQDTWETLSDGARKEWEAAEQAIRTNTEKSKAAEEWKKTVGNRSRSSGTRTVDVDNDDDEDDDVVMVAPDETTRR</sequence>
<evidence type="ECO:0000256" key="1">
    <source>
        <dbReference type="ARBA" id="ARBA00004123"/>
    </source>
</evidence>